<keyword evidence="3 6" id="KW-1133">Transmembrane helix</keyword>
<evidence type="ECO:0000256" key="3">
    <source>
        <dbReference type="ARBA" id="ARBA00022989"/>
    </source>
</evidence>
<dbReference type="GO" id="GO:0016020">
    <property type="term" value="C:membrane"/>
    <property type="evidence" value="ECO:0007669"/>
    <property type="project" value="UniProtKB-SubCell"/>
</dbReference>
<evidence type="ECO:0008006" key="11">
    <source>
        <dbReference type="Google" id="ProtNLM"/>
    </source>
</evidence>
<evidence type="ECO:0000256" key="6">
    <source>
        <dbReference type="SAM" id="Phobius"/>
    </source>
</evidence>
<feature type="domain" description="GtrA/DPMS transmembrane" evidence="8">
    <location>
        <begin position="229"/>
        <end position="348"/>
    </location>
</feature>
<evidence type="ECO:0000256" key="5">
    <source>
        <dbReference type="SAM" id="MobiDB-lite"/>
    </source>
</evidence>
<dbReference type="InterPro" id="IPR001173">
    <property type="entry name" value="Glyco_trans_2-like"/>
</dbReference>
<protein>
    <recommendedName>
        <fullName evidence="11">Glycosyltransferase</fullName>
    </recommendedName>
</protein>
<dbReference type="RefSeq" id="WP_058723986.1">
    <property type="nucleotide sequence ID" value="NZ_LMUA01000049.1"/>
</dbReference>
<feature type="transmembrane region" description="Helical" evidence="6">
    <location>
        <begin position="298"/>
        <end position="317"/>
    </location>
</feature>
<comment type="caution">
    <text evidence="9">The sequence shown here is derived from an EMBL/GenBank/DDBJ whole genome shotgun (WGS) entry which is preliminary data.</text>
</comment>
<feature type="compositionally biased region" description="Basic and acidic residues" evidence="5">
    <location>
        <begin position="458"/>
        <end position="478"/>
    </location>
</feature>
<dbReference type="PANTHER" id="PTHR10859">
    <property type="entry name" value="GLYCOSYL TRANSFERASE"/>
    <property type="match status" value="1"/>
</dbReference>
<dbReference type="Pfam" id="PF00535">
    <property type="entry name" value="Glycos_transf_2"/>
    <property type="match status" value="1"/>
</dbReference>
<sequence>MRVCIVIPAYEPGGEFVPYAQEVLAAGLGPVLVVDDGSGPAYAPVFAALAEMGCTVLTHEQNRGKGAALKTALRWYGAHEDGCAGIVTADCDGQHTVKDVRRVCEAMEACPGTLVLGCRDFGPGTPARSATGNRVTSAAMRVLYNIDLKDTQTGLRGIPNGMHGDLLEVRGERYEYELNMLIYAKQRSIPYTIVPIETVYFNNNEGSHYRTVADSARIIHQLGSGLVQYAMSAGLSVVVDVFVYCVLVKWLLLGLPLAPRLFFAAVIARTLSSVVNYTCNRRLPYVQNKKIGPTVAKYYCLWLAQLMLSFVGVWAACTGLHMDDMLAKLLVDALLAVASYQVQLRWVFSEKTPRPVLYGSGEAMDAKRTTGQRGFAAGEMEAEADKCRGFDAGDPARQSRAGSGKISVRGGEAMAAKRTTAQGGFAQRNAAPDFARQTQKVGPVTGQRGFAAGEMEAEADKCPQHAAGREDGGRGAAL</sequence>
<feature type="transmembrane region" description="Helical" evidence="6">
    <location>
        <begin position="226"/>
        <end position="251"/>
    </location>
</feature>
<feature type="transmembrane region" description="Helical" evidence="6">
    <location>
        <begin position="257"/>
        <end position="277"/>
    </location>
</feature>
<comment type="subcellular location">
    <subcellularLocation>
        <location evidence="1">Membrane</location>
        <topology evidence="1">Multi-pass membrane protein</topology>
    </subcellularLocation>
</comment>
<feature type="region of interest" description="Disordered" evidence="5">
    <location>
        <begin position="453"/>
        <end position="478"/>
    </location>
</feature>
<dbReference type="SUPFAM" id="SSF53448">
    <property type="entry name" value="Nucleotide-diphospho-sugar transferases"/>
    <property type="match status" value="1"/>
</dbReference>
<keyword evidence="2 6" id="KW-0812">Transmembrane</keyword>
<dbReference type="CDD" id="cd04179">
    <property type="entry name" value="DPM_DPG-synthase_like"/>
    <property type="match status" value="1"/>
</dbReference>
<dbReference type="PANTHER" id="PTHR10859:SF114">
    <property type="entry name" value="DOLICHOL-PHOSPHATE MANNOSYLTRANSFERASE"/>
    <property type="match status" value="1"/>
</dbReference>
<dbReference type="Gene3D" id="3.90.550.10">
    <property type="entry name" value="Spore Coat Polysaccharide Biosynthesis Protein SpsA, Chain A"/>
    <property type="match status" value="1"/>
</dbReference>
<reference evidence="9 10" key="1">
    <citation type="submission" date="2015-10" db="EMBL/GenBank/DDBJ databases">
        <title>A novel member of the family Ruminococcaceae isolated from human faeces.</title>
        <authorList>
            <person name="Shkoporov A.N."/>
            <person name="Chaplin A.V."/>
            <person name="Motuzova O.V."/>
            <person name="Kafarskaia L.I."/>
            <person name="Efimov B.A."/>
        </authorList>
    </citation>
    <scope>NUCLEOTIDE SEQUENCE [LARGE SCALE GENOMIC DNA]</scope>
    <source>
        <strain evidence="9 10">668</strain>
    </source>
</reference>
<accession>A0A0W7TLE2</accession>
<dbReference type="InterPro" id="IPR029044">
    <property type="entry name" value="Nucleotide-diphossugar_trans"/>
</dbReference>
<dbReference type="GO" id="GO:0000271">
    <property type="term" value="P:polysaccharide biosynthetic process"/>
    <property type="evidence" value="ECO:0007669"/>
    <property type="project" value="InterPro"/>
</dbReference>
<evidence type="ECO:0000256" key="4">
    <source>
        <dbReference type="ARBA" id="ARBA00023136"/>
    </source>
</evidence>
<dbReference type="GO" id="GO:0006487">
    <property type="term" value="P:protein N-linked glycosylation"/>
    <property type="evidence" value="ECO:0007669"/>
    <property type="project" value="TreeGrafter"/>
</dbReference>
<dbReference type="AlphaFoldDB" id="A0A0W7TLE2"/>
<name>A0A0W7TLE2_9FIRM</name>
<dbReference type="Pfam" id="PF04138">
    <property type="entry name" value="GtrA_DPMS_TM"/>
    <property type="match status" value="1"/>
</dbReference>
<feature type="region of interest" description="Disordered" evidence="5">
    <location>
        <begin position="389"/>
        <end position="410"/>
    </location>
</feature>
<dbReference type="Proteomes" id="UP000053433">
    <property type="component" value="Unassembled WGS sequence"/>
</dbReference>
<evidence type="ECO:0000313" key="9">
    <source>
        <dbReference type="EMBL" id="KUE74679.1"/>
    </source>
</evidence>
<feature type="domain" description="Glycosyltransferase 2-like" evidence="7">
    <location>
        <begin position="31"/>
        <end position="132"/>
    </location>
</feature>
<evidence type="ECO:0000313" key="10">
    <source>
        <dbReference type="Proteomes" id="UP000053433"/>
    </source>
</evidence>
<evidence type="ECO:0000256" key="1">
    <source>
        <dbReference type="ARBA" id="ARBA00004141"/>
    </source>
</evidence>
<dbReference type="InterPro" id="IPR007267">
    <property type="entry name" value="GtrA_DPMS_TM"/>
</dbReference>
<proteinExistence type="predicted"/>
<evidence type="ECO:0000259" key="8">
    <source>
        <dbReference type="Pfam" id="PF04138"/>
    </source>
</evidence>
<dbReference type="EMBL" id="LMUA01000049">
    <property type="protein sequence ID" value="KUE74679.1"/>
    <property type="molecule type" value="Genomic_DNA"/>
</dbReference>
<evidence type="ECO:0000256" key="2">
    <source>
        <dbReference type="ARBA" id="ARBA00022692"/>
    </source>
</evidence>
<gene>
    <name evidence="9" type="ORF">ASJ35_17885</name>
</gene>
<keyword evidence="4 6" id="KW-0472">Membrane</keyword>
<evidence type="ECO:0000259" key="7">
    <source>
        <dbReference type="Pfam" id="PF00535"/>
    </source>
</evidence>
<organism evidence="9 10">
    <name type="scientific">Ruthenibacterium lactatiformans</name>
    <dbReference type="NCBI Taxonomy" id="1550024"/>
    <lineage>
        <taxon>Bacteria</taxon>
        <taxon>Bacillati</taxon>
        <taxon>Bacillota</taxon>
        <taxon>Clostridia</taxon>
        <taxon>Eubacteriales</taxon>
        <taxon>Oscillospiraceae</taxon>
        <taxon>Ruthenibacterium</taxon>
    </lineage>
</organism>